<keyword evidence="2" id="KW-0812">Transmembrane</keyword>
<feature type="compositionally biased region" description="Polar residues" evidence="1">
    <location>
        <begin position="732"/>
        <end position="750"/>
    </location>
</feature>
<dbReference type="Pfam" id="PF13962">
    <property type="entry name" value="PGG"/>
    <property type="match status" value="5"/>
</dbReference>
<feature type="compositionally biased region" description="Polar residues" evidence="1">
    <location>
        <begin position="705"/>
        <end position="716"/>
    </location>
</feature>
<reference evidence="4 5" key="1">
    <citation type="submission" date="2016-09" db="EMBL/GenBank/DDBJ databases">
        <title>The draft genome of Dichanthelium oligosanthes: A C3 panicoid grass species.</title>
        <authorList>
            <person name="Studer A.J."/>
            <person name="Schnable J.C."/>
            <person name="Brutnell T.P."/>
        </authorList>
    </citation>
    <scope>NUCLEOTIDE SEQUENCE [LARGE SCALE GENOMIC DNA]</scope>
    <source>
        <strain evidence="5">cv. Kellogg 1175</strain>
        <tissue evidence="4">Leaf</tissue>
    </source>
</reference>
<keyword evidence="5" id="KW-1185">Reference proteome</keyword>
<dbReference type="PANTHER" id="PTHR24177">
    <property type="entry name" value="CASKIN"/>
    <property type="match status" value="1"/>
</dbReference>
<feature type="transmembrane region" description="Helical" evidence="2">
    <location>
        <begin position="283"/>
        <end position="303"/>
    </location>
</feature>
<dbReference type="Proteomes" id="UP000095767">
    <property type="component" value="Unassembled WGS sequence"/>
</dbReference>
<feature type="transmembrane region" description="Helical" evidence="2">
    <location>
        <begin position="1102"/>
        <end position="1122"/>
    </location>
</feature>
<feature type="region of interest" description="Disordered" evidence="1">
    <location>
        <begin position="577"/>
        <end position="759"/>
    </location>
</feature>
<feature type="transmembrane region" description="Helical" evidence="2">
    <location>
        <begin position="1160"/>
        <end position="1182"/>
    </location>
</feature>
<feature type="transmembrane region" description="Helical" evidence="2">
    <location>
        <begin position="982"/>
        <end position="1003"/>
    </location>
</feature>
<feature type="transmembrane region" description="Helical" evidence="2">
    <location>
        <begin position="1134"/>
        <end position="1154"/>
    </location>
</feature>
<evidence type="ECO:0000313" key="5">
    <source>
        <dbReference type="Proteomes" id="UP000095767"/>
    </source>
</evidence>
<feature type="compositionally biased region" description="Polar residues" evidence="1">
    <location>
        <begin position="585"/>
        <end position="597"/>
    </location>
</feature>
<comment type="caution">
    <text evidence="4">The sequence shown here is derived from an EMBL/GenBank/DDBJ whole genome shotgun (WGS) entry which is preliminary data.</text>
</comment>
<feature type="domain" description="PGG" evidence="3">
    <location>
        <begin position="1045"/>
        <end position="1157"/>
    </location>
</feature>
<feature type="domain" description="PGG" evidence="3">
    <location>
        <begin position="1228"/>
        <end position="1338"/>
    </location>
</feature>
<feature type="domain" description="PGG" evidence="3">
    <location>
        <begin position="865"/>
        <end position="976"/>
    </location>
</feature>
<evidence type="ECO:0000313" key="4">
    <source>
        <dbReference type="EMBL" id="OEL34367.1"/>
    </source>
</evidence>
<feature type="transmembrane region" description="Helical" evidence="2">
    <location>
        <begin position="515"/>
        <end position="540"/>
    </location>
</feature>
<feature type="transmembrane region" description="Helical" evidence="2">
    <location>
        <begin position="1346"/>
        <end position="1368"/>
    </location>
</feature>
<dbReference type="EMBL" id="LWDX02015585">
    <property type="protein sequence ID" value="OEL34367.1"/>
    <property type="molecule type" value="Genomic_DNA"/>
</dbReference>
<keyword evidence="2" id="KW-0472">Membrane</keyword>
<dbReference type="STRING" id="888268.A0A1E5WAG3"/>
<feature type="domain" description="PGG" evidence="3">
    <location>
        <begin position="404"/>
        <end position="513"/>
    </location>
</feature>
<feature type="transmembrane region" description="Helical" evidence="2">
    <location>
        <begin position="919"/>
        <end position="941"/>
    </location>
</feature>
<feature type="region of interest" description="Disordered" evidence="1">
    <location>
        <begin position="1"/>
        <end position="46"/>
    </location>
</feature>
<keyword evidence="2" id="KW-1133">Transmembrane helix</keyword>
<feature type="transmembrane region" description="Helical" evidence="2">
    <location>
        <begin position="491"/>
        <end position="509"/>
    </location>
</feature>
<feature type="domain" description="PGG" evidence="3">
    <location>
        <begin position="232"/>
        <end position="338"/>
    </location>
</feature>
<dbReference type="InterPro" id="IPR026961">
    <property type="entry name" value="PGG_dom"/>
</dbReference>
<feature type="compositionally biased region" description="Polar residues" evidence="1">
    <location>
        <begin position="615"/>
        <end position="640"/>
    </location>
</feature>
<gene>
    <name evidence="4" type="ORF">BAE44_0004614</name>
</gene>
<feature type="transmembrane region" description="Helical" evidence="2">
    <location>
        <begin position="458"/>
        <end position="479"/>
    </location>
</feature>
<feature type="region of interest" description="Disordered" evidence="1">
    <location>
        <begin position="164"/>
        <end position="211"/>
    </location>
</feature>
<sequence length="1381" mass="151236">MPDLATVLPRPNRSLEKTPDRCGVPAFAPHPPTSKRRGAGTHTDLALCPTPRVDAFGLRRGEHDSDTAASQARMRRASTRSGIVQMPVSMLACQGQAGSVAGKDCSAETRSQVDVRSGTPRVRVNRRCTDEALQWLSFLENRVAEIDAHFGSNHMATVVHPGSAIAPIDTTSPGAGNGESEDDTTHGDSNGEIVPDTGISGSDGRSDSMGNKSSGVLSVGSIQDEFNLLWGLRKYLVLLGTLAISVTYNSGLTPPGGFWTTNKNGHKAGDSTLHVEFSQRYEIFFYCNATALAASLVLIILLLSKSVTRHKLWLCSMQFTMLVDLFSLMGAYAAGSCRALKSSIYIWVLIFAVFVYVWIHIIVSTRVVPETLKKQVKNLVTQILAKCGFHLADVSSHQEKDTDTEEARKLILMLVTFAATVTYQAGLSPPGGFWAENDYKNRPATSVLRSHYLRRYNIFVSCNSTSFVASLVTIILLLSPELSRHGIRSKAVSVCVIADILCLIGAYAAGSSRDMATSLFAMLIIVIVLICIAVLARIFAYKSVTDWLQKIKNGIPWCMNKVLRGLSFSSHQDSVHASAVPTEDIPSQQQVPNTIEGESSGDCPPADEEKETSTEKALSNTWHPLESANTKDFNVRTTGVPTEDSACKQKVSNTTEGPGECPPADEEKELSTEEALSNSWHPSESADTKYFTVHTPGVPTEDSASKQQVSNTTEGESSGECPPADEEKEANTQEASSNCWHPSESANTKDFMSDQEHQSTDWQLVANTKEVLPRTEQSSTDDIRTTDILVEGFSDHNKASKDLIVGKETSPVEASGSVDCAEEHNSVAHRNCNIEINDAKPIENGHTHSRQGAPDQNACRDQSEKHLKKTRTCLLLLAILAVSLTYQSGLNPPGGFWSRSENNHSAGDRILEDNNHPRFIAFFYFNAVAFVASFVMILIILSKSMSERVTKRRQLQIAMVVDLLSLTGAFVMGSCREAKKSIYITVLVCLVLAYVGFHILISIHAIPIECKNMVSEKLKNFWSALPQLCNKQIGNSTSENELEQKELERRHNLLLMLAIVAATVTYQAGINPPGGVWSDDRDVSGRPGNPILQDNHQGRYDVFYYSNSVSFVSSVVITILLVNKESFERGIKSYALRLCLVLGLLGLLIAYAAGSCRDKMQYIFLITIAVAVLVSLVIQALLPSMHDTLGKPLDAFVEFLQKWVILTKKAGQEVTSNSSETSNSDEKMANKRHKYLMLIAILAASVTYQAGLNPPGGFWSDDKGHVAGNPLLHDINNRRYMTFFCFNSFSFMASIAVIMLLLSKSLRKKYVPFEVLLCLVMILDLLALMIAFAAGSCRKFRTSVYVFVLVVGVVISLVFIIFLTSAIAKCLRKLKKSGQAS</sequence>
<feature type="transmembrane region" description="Helical" evidence="2">
    <location>
        <begin position="1315"/>
        <end position="1334"/>
    </location>
</feature>
<evidence type="ECO:0000256" key="1">
    <source>
        <dbReference type="SAM" id="MobiDB-lite"/>
    </source>
</evidence>
<dbReference type="OrthoDB" id="636317at2759"/>
<organism evidence="4 5">
    <name type="scientific">Dichanthelium oligosanthes</name>
    <dbReference type="NCBI Taxonomy" id="888268"/>
    <lineage>
        <taxon>Eukaryota</taxon>
        <taxon>Viridiplantae</taxon>
        <taxon>Streptophyta</taxon>
        <taxon>Embryophyta</taxon>
        <taxon>Tracheophyta</taxon>
        <taxon>Spermatophyta</taxon>
        <taxon>Magnoliopsida</taxon>
        <taxon>Liliopsida</taxon>
        <taxon>Poales</taxon>
        <taxon>Poaceae</taxon>
        <taxon>PACMAD clade</taxon>
        <taxon>Panicoideae</taxon>
        <taxon>Panicodae</taxon>
        <taxon>Paniceae</taxon>
        <taxon>Dichantheliinae</taxon>
        <taxon>Dichanthelium</taxon>
    </lineage>
</organism>
<feature type="transmembrane region" description="Helical" evidence="2">
    <location>
        <begin position="953"/>
        <end position="970"/>
    </location>
</feature>
<protein>
    <recommendedName>
        <fullName evidence="3">PGG domain-containing protein</fullName>
    </recommendedName>
</protein>
<feature type="region of interest" description="Disordered" evidence="1">
    <location>
        <begin position="842"/>
        <end position="863"/>
    </location>
</feature>
<dbReference type="GO" id="GO:0016020">
    <property type="term" value="C:membrane"/>
    <property type="evidence" value="ECO:0007669"/>
    <property type="project" value="TreeGrafter"/>
</dbReference>
<feature type="transmembrane region" description="Helical" evidence="2">
    <location>
        <begin position="872"/>
        <end position="890"/>
    </location>
</feature>
<feature type="transmembrane region" description="Helical" evidence="2">
    <location>
        <begin position="410"/>
        <end position="427"/>
    </location>
</feature>
<feature type="transmembrane region" description="Helical" evidence="2">
    <location>
        <begin position="1280"/>
        <end position="1303"/>
    </location>
</feature>
<proteinExistence type="predicted"/>
<feature type="transmembrane region" description="Helical" evidence="2">
    <location>
        <begin position="1053"/>
        <end position="1070"/>
    </location>
</feature>
<dbReference type="PANTHER" id="PTHR24177:SF43">
    <property type="entry name" value="OS06G0292100 PROTEIN"/>
    <property type="match status" value="1"/>
</dbReference>
<feature type="transmembrane region" description="Helical" evidence="2">
    <location>
        <begin position="344"/>
        <end position="368"/>
    </location>
</feature>
<accession>A0A1E5WAG3</accession>
<name>A0A1E5WAG3_9POAL</name>
<feature type="transmembrane region" description="Helical" evidence="2">
    <location>
        <begin position="1235"/>
        <end position="1252"/>
    </location>
</feature>
<evidence type="ECO:0000259" key="3">
    <source>
        <dbReference type="Pfam" id="PF13962"/>
    </source>
</evidence>
<feature type="transmembrane region" description="Helical" evidence="2">
    <location>
        <begin position="312"/>
        <end position="332"/>
    </location>
</feature>
<evidence type="ECO:0000256" key="2">
    <source>
        <dbReference type="SAM" id="Phobius"/>
    </source>
</evidence>